<evidence type="ECO:0000313" key="7">
    <source>
        <dbReference type="EMBL" id="CAG6787522.1"/>
    </source>
</evidence>
<keyword evidence="3 7" id="KW-0647">Proteasome</keyword>
<dbReference type="InterPro" id="IPR002015">
    <property type="entry name" value="Proteasome/cyclosome_rpt"/>
</dbReference>
<reference evidence="7" key="1">
    <citation type="submission" date="2021-05" db="EMBL/GenBank/DDBJ databases">
        <authorList>
            <person name="Alioto T."/>
            <person name="Alioto T."/>
            <person name="Gomez Garrido J."/>
        </authorList>
    </citation>
    <scope>NUCLEOTIDE SEQUENCE</scope>
</reference>
<dbReference type="GO" id="GO:0043161">
    <property type="term" value="P:proteasome-mediated ubiquitin-dependent protein catabolic process"/>
    <property type="evidence" value="ECO:0007669"/>
    <property type="project" value="TreeGrafter"/>
</dbReference>
<protein>
    <submittedName>
        <fullName evidence="7">26S proteasome non-ATPase regulatory subunit 2</fullName>
    </submittedName>
</protein>
<dbReference type="SUPFAM" id="SSF48371">
    <property type="entry name" value="ARM repeat"/>
    <property type="match status" value="1"/>
</dbReference>
<dbReference type="PANTHER" id="PTHR10943:SF1">
    <property type="entry name" value="26S PROTEASOME NON-ATPASE REGULATORY SUBUNIT 2"/>
    <property type="match status" value="1"/>
</dbReference>
<evidence type="ECO:0000256" key="1">
    <source>
        <dbReference type="ARBA" id="ARBA00005460"/>
    </source>
</evidence>
<keyword evidence="2" id="KW-0677">Repeat</keyword>
<evidence type="ECO:0000256" key="3">
    <source>
        <dbReference type="ARBA" id="ARBA00022942"/>
    </source>
</evidence>
<feature type="transmembrane region" description="Helical" evidence="5">
    <location>
        <begin position="669"/>
        <end position="688"/>
    </location>
</feature>
<sequence length="730" mass="82029">MPEKIAVPVKDEKKPAKGEKAPDEMSEDDKRLQEDLNMLVEKIKGSEKHLYLAALESMRDLIRTSTTSMTSVPMPLKFLRDHYGALKEACEKMADPAPKKLLCSIISVLAMSQDNVEQECLKYCLMAKQKDVGDWGHEYVRQLEAEIAEEWSTNKYEKAQLLELIEDMIQFDMKHNAEIQACDLLMEIDHLELLDKHMDATNYPRVCLYLSNCAVYVEEPERSVITNGVLQNYLKFKEYPRALTLALQLNDEPAVMKIFQLCDDPIVRKQLAYMAGRQQITIELPDEMLDKNDLQIIMTNSHINDHFHSLARELDIMEPKTPEEVYKTWLENIVLRPTYNLDVPVDSARHNLASTFVNAFVNAGFSRDKLVSVEDGNKWMYKNKQHGMLSAAASLGLIYLWDVDGGLTPIDKYLYTSEDYIKAGALLALGIVNCGVRNECDPALALLSDYVDNDSMTLRIGAVLGLGLAYAGTKRREVTNLLLPVLADRKSTPEVVAFAAIAAALTFVGTGYHEVASAILQTLIELPATELADGHYSRFLPLALAITYLGKKDAIDTTLAALEVLPDPFRSMSKMMLKMCAYAGSGDVLIIQEFLHVCSEHYDPASKEEPTSSAGGDKKDGKKDEKKEEKEKKEKEKEKEGGGERREREGGRGEGEEEDEVKIRMKFNFQFPAFFLPIPAVFIFCGVFKRNTLRTGDSYSSLTCQDFTSLGNSKAFLLVHLSKMSTQVLT</sequence>
<dbReference type="GO" id="GO:0005634">
    <property type="term" value="C:nucleus"/>
    <property type="evidence" value="ECO:0007669"/>
    <property type="project" value="TreeGrafter"/>
</dbReference>
<accession>A0A8D9BRU7</accession>
<dbReference type="GO" id="GO:0008540">
    <property type="term" value="C:proteasome regulatory particle, base subcomplex"/>
    <property type="evidence" value="ECO:0007669"/>
    <property type="project" value="TreeGrafter"/>
</dbReference>
<dbReference type="InterPro" id="IPR040892">
    <property type="entry name" value="RPN1_N"/>
</dbReference>
<dbReference type="AlphaFoldDB" id="A0A8D9BRU7"/>
<dbReference type="InterPro" id="IPR011989">
    <property type="entry name" value="ARM-like"/>
</dbReference>
<keyword evidence="5" id="KW-0472">Membrane</keyword>
<dbReference type="GO" id="GO:0034515">
    <property type="term" value="C:proteasome storage granule"/>
    <property type="evidence" value="ECO:0007669"/>
    <property type="project" value="TreeGrafter"/>
</dbReference>
<organism evidence="7">
    <name type="scientific">Cacopsylla melanoneura</name>
    <dbReference type="NCBI Taxonomy" id="428564"/>
    <lineage>
        <taxon>Eukaryota</taxon>
        <taxon>Metazoa</taxon>
        <taxon>Ecdysozoa</taxon>
        <taxon>Arthropoda</taxon>
        <taxon>Hexapoda</taxon>
        <taxon>Insecta</taxon>
        <taxon>Pterygota</taxon>
        <taxon>Neoptera</taxon>
        <taxon>Paraneoptera</taxon>
        <taxon>Hemiptera</taxon>
        <taxon>Sternorrhyncha</taxon>
        <taxon>Psylloidea</taxon>
        <taxon>Psyllidae</taxon>
        <taxon>Psyllinae</taxon>
        <taxon>Cacopsylla</taxon>
    </lineage>
</organism>
<feature type="domain" description="RPN1 N-terminal" evidence="6">
    <location>
        <begin position="36"/>
        <end position="331"/>
    </location>
</feature>
<dbReference type="InterPro" id="IPR016024">
    <property type="entry name" value="ARM-type_fold"/>
</dbReference>
<evidence type="ECO:0000256" key="2">
    <source>
        <dbReference type="ARBA" id="ARBA00022737"/>
    </source>
</evidence>
<feature type="region of interest" description="Disordered" evidence="4">
    <location>
        <begin position="604"/>
        <end position="658"/>
    </location>
</feature>
<proteinExistence type="inferred from homology"/>
<dbReference type="Pfam" id="PF01851">
    <property type="entry name" value="PC_rep"/>
    <property type="match status" value="2"/>
</dbReference>
<name>A0A8D9BRU7_9HEMI</name>
<evidence type="ECO:0000259" key="6">
    <source>
        <dbReference type="Pfam" id="PF17781"/>
    </source>
</evidence>
<dbReference type="Gene3D" id="1.25.10.10">
    <property type="entry name" value="Leucine-rich Repeat Variant"/>
    <property type="match status" value="1"/>
</dbReference>
<evidence type="ECO:0000256" key="4">
    <source>
        <dbReference type="SAM" id="MobiDB-lite"/>
    </source>
</evidence>
<dbReference type="EMBL" id="HBUF01654486">
    <property type="protein sequence ID" value="CAG6787522.1"/>
    <property type="molecule type" value="Transcribed_RNA"/>
</dbReference>
<feature type="region of interest" description="Disordered" evidence="4">
    <location>
        <begin position="1"/>
        <end position="30"/>
    </location>
</feature>
<keyword evidence="5" id="KW-1133">Transmembrane helix</keyword>
<keyword evidence="5" id="KW-0812">Transmembrane</keyword>
<comment type="similarity">
    <text evidence="1">Belongs to the proteasome subunit S2 family.</text>
</comment>
<feature type="compositionally biased region" description="Basic and acidic residues" evidence="4">
    <location>
        <begin position="604"/>
        <end position="654"/>
    </location>
</feature>
<dbReference type="Pfam" id="PF17781">
    <property type="entry name" value="RPN1_RPN2_N"/>
    <property type="match status" value="1"/>
</dbReference>
<dbReference type="PANTHER" id="PTHR10943">
    <property type="entry name" value="26S PROTEASOME NON-ATPASE REGULATORY SUBUNIT"/>
    <property type="match status" value="1"/>
</dbReference>
<evidence type="ECO:0000256" key="5">
    <source>
        <dbReference type="SAM" id="Phobius"/>
    </source>
</evidence>